<feature type="transmembrane region" description="Helical" evidence="13">
    <location>
        <begin position="426"/>
        <end position="445"/>
    </location>
</feature>
<feature type="transmembrane region" description="Helical" evidence="13">
    <location>
        <begin position="331"/>
        <end position="349"/>
    </location>
</feature>
<dbReference type="GO" id="GO:1990529">
    <property type="term" value="C:glycosylphosphatidylinositol-mannosyltransferase I complex"/>
    <property type="evidence" value="ECO:0007669"/>
    <property type="project" value="TreeGrafter"/>
</dbReference>
<organism evidence="15 16">
    <name type="scientific">Russula ochroleuca</name>
    <dbReference type="NCBI Taxonomy" id="152965"/>
    <lineage>
        <taxon>Eukaryota</taxon>
        <taxon>Fungi</taxon>
        <taxon>Dikarya</taxon>
        <taxon>Basidiomycota</taxon>
        <taxon>Agaricomycotina</taxon>
        <taxon>Agaricomycetes</taxon>
        <taxon>Russulales</taxon>
        <taxon>Russulaceae</taxon>
        <taxon>Russula</taxon>
    </lineage>
</organism>
<dbReference type="EMBL" id="WHVB01000011">
    <property type="protein sequence ID" value="KAF8478711.1"/>
    <property type="molecule type" value="Genomic_DNA"/>
</dbReference>
<accession>A0A9P5T7G4</accession>
<feature type="transmembrane region" description="Helical" evidence="13">
    <location>
        <begin position="206"/>
        <end position="224"/>
    </location>
</feature>
<evidence type="ECO:0000313" key="15">
    <source>
        <dbReference type="EMBL" id="KAF8478711.1"/>
    </source>
</evidence>
<sequence>MTIAIGRFVKPNVLIHAITSIRPLLVFSTLIRLVLILYSEWHDQHSLVKYTDVDYLVFTDATSYTLTPGPLNHAQGPLGKWINIGDPYRRETYRYTPLLAILLAPNKWLHKSFGKYLFSGCDILAGILMHKLLVSTILPHARRPRTDASHAPASQLAYPDSDVGSKNAAPASISEDDRRRRATLLVALHLLNPIVIGISTRGSSESVLTLLVLFTLFCALRGWWDWTAAMLGLSTHWKIYPVIYGVSCVGVIGMEHQQDGEKSQPRGVFPRIVRCIDVFVNAKTVRFATISAGTFLVLGTFVYSIWGYPFVHETYLYHLHRLDHRHNFSPYFYQIYLTYPSISTSAAAGPSMWRAFIRSPLTSFLTQLVLSLSSGLFFIRTRRDMIMGWFIQTATFVIFNKVCTSQYFLWYMLFLPLIIPRLSCSWSSSVMYLACWMGTQVLWLSQAYRVEFLGEPIFFRLWICGIIYVVGHSWVLAGIVNSYRF</sequence>
<evidence type="ECO:0000256" key="1">
    <source>
        <dbReference type="ARBA" id="ARBA00004477"/>
    </source>
</evidence>
<evidence type="ECO:0000256" key="2">
    <source>
        <dbReference type="ARBA" id="ARBA00004687"/>
    </source>
</evidence>
<feature type="transmembrane region" description="Helical" evidence="13">
    <location>
        <begin position="287"/>
        <end position="311"/>
    </location>
</feature>
<dbReference type="EC" id="2.4.1.-" evidence="13"/>
<keyword evidence="10 13" id="KW-1133">Transmembrane helix</keyword>
<dbReference type="OrthoDB" id="1741594at2759"/>
<feature type="transmembrane region" description="Helical" evidence="13">
    <location>
        <begin position="116"/>
        <end position="134"/>
    </location>
</feature>
<reference evidence="15" key="2">
    <citation type="journal article" date="2020" name="Nat. Commun.">
        <title>Large-scale genome sequencing of mycorrhizal fungi provides insights into the early evolution of symbiotic traits.</title>
        <authorList>
            <person name="Miyauchi S."/>
            <person name="Kiss E."/>
            <person name="Kuo A."/>
            <person name="Drula E."/>
            <person name="Kohler A."/>
            <person name="Sanchez-Garcia M."/>
            <person name="Morin E."/>
            <person name="Andreopoulos B."/>
            <person name="Barry K.W."/>
            <person name="Bonito G."/>
            <person name="Buee M."/>
            <person name="Carver A."/>
            <person name="Chen C."/>
            <person name="Cichocki N."/>
            <person name="Clum A."/>
            <person name="Culley D."/>
            <person name="Crous P.W."/>
            <person name="Fauchery L."/>
            <person name="Girlanda M."/>
            <person name="Hayes R.D."/>
            <person name="Keri Z."/>
            <person name="LaButti K."/>
            <person name="Lipzen A."/>
            <person name="Lombard V."/>
            <person name="Magnuson J."/>
            <person name="Maillard F."/>
            <person name="Murat C."/>
            <person name="Nolan M."/>
            <person name="Ohm R.A."/>
            <person name="Pangilinan J."/>
            <person name="Pereira M.F."/>
            <person name="Perotto S."/>
            <person name="Peter M."/>
            <person name="Pfister S."/>
            <person name="Riley R."/>
            <person name="Sitrit Y."/>
            <person name="Stielow J.B."/>
            <person name="Szollosi G."/>
            <person name="Zifcakova L."/>
            <person name="Stursova M."/>
            <person name="Spatafora J.W."/>
            <person name="Tedersoo L."/>
            <person name="Vaario L.M."/>
            <person name="Yamada A."/>
            <person name="Yan M."/>
            <person name="Wang P."/>
            <person name="Xu J."/>
            <person name="Bruns T."/>
            <person name="Baldrian P."/>
            <person name="Vilgalys R."/>
            <person name="Dunand C."/>
            <person name="Henrissat B."/>
            <person name="Grigoriev I.V."/>
            <person name="Hibbett D."/>
            <person name="Nagy L.G."/>
            <person name="Martin F.M."/>
        </authorList>
    </citation>
    <scope>NUCLEOTIDE SEQUENCE</scope>
    <source>
        <strain evidence="15">Prilba</strain>
    </source>
</reference>
<evidence type="ECO:0000256" key="4">
    <source>
        <dbReference type="ARBA" id="ARBA00013797"/>
    </source>
</evidence>
<keyword evidence="7 13" id="KW-0808">Transferase</keyword>
<keyword evidence="9 13" id="KW-0256">Endoplasmic reticulum</keyword>
<comment type="pathway">
    <text evidence="2 13">Glycolipid biosynthesis; glycosylphosphatidylinositol-anchor biosynthesis.</text>
</comment>
<comment type="caution">
    <text evidence="15">The sequence shown here is derived from an EMBL/GenBank/DDBJ whole genome shotgun (WGS) entry which is preliminary data.</text>
</comment>
<evidence type="ECO:0000256" key="3">
    <source>
        <dbReference type="ARBA" id="ARBA00011071"/>
    </source>
</evidence>
<evidence type="ECO:0000313" key="16">
    <source>
        <dbReference type="Proteomes" id="UP000759537"/>
    </source>
</evidence>
<evidence type="ECO:0000256" key="9">
    <source>
        <dbReference type="ARBA" id="ARBA00022824"/>
    </source>
</evidence>
<keyword evidence="11 13" id="KW-0472">Membrane</keyword>
<dbReference type="GO" id="GO:0051751">
    <property type="term" value="F:alpha-1,4-mannosyltransferase activity"/>
    <property type="evidence" value="ECO:0007669"/>
    <property type="project" value="InterPro"/>
</dbReference>
<dbReference type="AlphaFoldDB" id="A0A9P5T7G4"/>
<feature type="transmembrane region" description="Helical" evidence="13">
    <location>
        <begin position="361"/>
        <end position="380"/>
    </location>
</feature>
<reference evidence="15" key="1">
    <citation type="submission" date="2019-10" db="EMBL/GenBank/DDBJ databases">
        <authorList>
            <consortium name="DOE Joint Genome Institute"/>
            <person name="Kuo A."/>
            <person name="Miyauchi S."/>
            <person name="Kiss E."/>
            <person name="Drula E."/>
            <person name="Kohler A."/>
            <person name="Sanchez-Garcia M."/>
            <person name="Andreopoulos B."/>
            <person name="Barry K.W."/>
            <person name="Bonito G."/>
            <person name="Buee M."/>
            <person name="Carver A."/>
            <person name="Chen C."/>
            <person name="Cichocki N."/>
            <person name="Clum A."/>
            <person name="Culley D."/>
            <person name="Crous P.W."/>
            <person name="Fauchery L."/>
            <person name="Girlanda M."/>
            <person name="Hayes R."/>
            <person name="Keri Z."/>
            <person name="LaButti K."/>
            <person name="Lipzen A."/>
            <person name="Lombard V."/>
            <person name="Magnuson J."/>
            <person name="Maillard F."/>
            <person name="Morin E."/>
            <person name="Murat C."/>
            <person name="Nolan M."/>
            <person name="Ohm R."/>
            <person name="Pangilinan J."/>
            <person name="Pereira M."/>
            <person name="Perotto S."/>
            <person name="Peter M."/>
            <person name="Riley R."/>
            <person name="Sitrit Y."/>
            <person name="Stielow B."/>
            <person name="Szollosi G."/>
            <person name="Zifcakova L."/>
            <person name="Stursova M."/>
            <person name="Spatafora J.W."/>
            <person name="Tedersoo L."/>
            <person name="Vaario L.-M."/>
            <person name="Yamada A."/>
            <person name="Yan M."/>
            <person name="Wang P."/>
            <person name="Xu J."/>
            <person name="Bruns T."/>
            <person name="Baldrian P."/>
            <person name="Vilgalys R."/>
            <person name="Henrissat B."/>
            <person name="Grigoriev I.V."/>
            <person name="Hibbett D."/>
            <person name="Nagy L.G."/>
            <person name="Martin F.M."/>
        </authorList>
    </citation>
    <scope>NUCLEOTIDE SEQUENCE</scope>
    <source>
        <strain evidence="15">Prilba</strain>
    </source>
</reference>
<comment type="subcellular location">
    <subcellularLocation>
        <location evidence="1 13">Endoplasmic reticulum membrane</location>
        <topology evidence="1 13">Multi-pass membrane protein</topology>
    </subcellularLocation>
</comment>
<dbReference type="Pfam" id="PF05007">
    <property type="entry name" value="Mannosyl_trans"/>
    <property type="match status" value="1"/>
</dbReference>
<name>A0A9P5T7G4_9AGAM</name>
<feature type="transmembrane region" description="Helical" evidence="13">
    <location>
        <begin position="457"/>
        <end position="480"/>
    </location>
</feature>
<dbReference type="PANTHER" id="PTHR12886:SF0">
    <property type="entry name" value="GPI MANNOSYLTRANSFERASE 1"/>
    <property type="match status" value="1"/>
</dbReference>
<comment type="function">
    <text evidence="12 13">Mannosyltransferase involved in glycosylphosphatidylinositol-anchor biosynthesis. Transfers the first alpha-1,4-mannose to GlcN-acyl-PI during GPI precursor assembly. Required for cell wall integrity.</text>
</comment>
<dbReference type="InterPro" id="IPR007704">
    <property type="entry name" value="PIG-M"/>
</dbReference>
<evidence type="ECO:0000256" key="11">
    <source>
        <dbReference type="ARBA" id="ARBA00023136"/>
    </source>
</evidence>
<gene>
    <name evidence="15" type="ORF">DFH94DRAFT_751713</name>
</gene>
<feature type="region of interest" description="Disordered" evidence="14">
    <location>
        <begin position="145"/>
        <end position="175"/>
    </location>
</feature>
<dbReference type="Proteomes" id="UP000759537">
    <property type="component" value="Unassembled WGS sequence"/>
</dbReference>
<keyword evidence="6 13" id="KW-0328">Glycosyltransferase</keyword>
<dbReference type="GO" id="GO:0006506">
    <property type="term" value="P:GPI anchor biosynthetic process"/>
    <property type="evidence" value="ECO:0007669"/>
    <property type="project" value="UniProtKB-KW"/>
</dbReference>
<evidence type="ECO:0000256" key="5">
    <source>
        <dbReference type="ARBA" id="ARBA00022502"/>
    </source>
</evidence>
<keyword evidence="16" id="KW-1185">Reference proteome</keyword>
<dbReference type="GO" id="GO:0004376">
    <property type="term" value="F:GPI mannosyltransferase activity"/>
    <property type="evidence" value="ECO:0007669"/>
    <property type="project" value="InterPro"/>
</dbReference>
<dbReference type="GO" id="GO:0005789">
    <property type="term" value="C:endoplasmic reticulum membrane"/>
    <property type="evidence" value="ECO:0007669"/>
    <property type="project" value="UniProtKB-SubCell"/>
</dbReference>
<comment type="similarity">
    <text evidence="3 13">Belongs to the PIGM family.</text>
</comment>
<evidence type="ECO:0000256" key="13">
    <source>
        <dbReference type="RuleBase" id="RU365064"/>
    </source>
</evidence>
<dbReference type="PANTHER" id="PTHR12886">
    <property type="entry name" value="PIG-M MANNOSYLTRANSFERASE"/>
    <property type="match status" value="1"/>
</dbReference>
<proteinExistence type="inferred from homology"/>
<feature type="transmembrane region" description="Helical" evidence="13">
    <location>
        <begin position="386"/>
        <end position="414"/>
    </location>
</feature>
<evidence type="ECO:0000256" key="8">
    <source>
        <dbReference type="ARBA" id="ARBA00022692"/>
    </source>
</evidence>
<evidence type="ECO:0000256" key="12">
    <source>
        <dbReference type="ARBA" id="ARBA00025399"/>
    </source>
</evidence>
<keyword evidence="5 13" id="KW-0337">GPI-anchor biosynthesis</keyword>
<protein>
    <recommendedName>
        <fullName evidence="4 13">GPI mannosyltransferase 1</fullName>
        <ecNumber evidence="13">2.4.1.-</ecNumber>
    </recommendedName>
    <alternativeName>
        <fullName evidence="13">GPI mannosyltransferase I</fullName>
    </alternativeName>
</protein>
<keyword evidence="8 13" id="KW-0812">Transmembrane</keyword>
<evidence type="ECO:0000256" key="10">
    <source>
        <dbReference type="ARBA" id="ARBA00022989"/>
    </source>
</evidence>
<feature type="transmembrane region" description="Helical" evidence="13">
    <location>
        <begin position="21"/>
        <end position="39"/>
    </location>
</feature>
<evidence type="ECO:0000256" key="14">
    <source>
        <dbReference type="SAM" id="MobiDB-lite"/>
    </source>
</evidence>
<evidence type="ECO:0000256" key="7">
    <source>
        <dbReference type="ARBA" id="ARBA00022679"/>
    </source>
</evidence>
<evidence type="ECO:0000256" key="6">
    <source>
        <dbReference type="ARBA" id="ARBA00022676"/>
    </source>
</evidence>